<feature type="transmembrane region" description="Helical" evidence="5">
    <location>
        <begin position="433"/>
        <end position="461"/>
    </location>
</feature>
<evidence type="ECO:0000256" key="3">
    <source>
        <dbReference type="ARBA" id="ARBA00022989"/>
    </source>
</evidence>
<organism evidence="7 8">
    <name type="scientific">Piptocephalis cylindrospora</name>
    <dbReference type="NCBI Taxonomy" id="1907219"/>
    <lineage>
        <taxon>Eukaryota</taxon>
        <taxon>Fungi</taxon>
        <taxon>Fungi incertae sedis</taxon>
        <taxon>Zoopagomycota</taxon>
        <taxon>Zoopagomycotina</taxon>
        <taxon>Zoopagomycetes</taxon>
        <taxon>Zoopagales</taxon>
        <taxon>Piptocephalidaceae</taxon>
        <taxon>Piptocephalis</taxon>
    </lineage>
</organism>
<proteinExistence type="predicted"/>
<evidence type="ECO:0000256" key="2">
    <source>
        <dbReference type="ARBA" id="ARBA00022692"/>
    </source>
</evidence>
<feature type="transmembrane region" description="Helical" evidence="5">
    <location>
        <begin position="42"/>
        <end position="64"/>
    </location>
</feature>
<keyword evidence="8" id="KW-1185">Reference proteome</keyword>
<dbReference type="InterPro" id="IPR011547">
    <property type="entry name" value="SLC26A/SulP_dom"/>
</dbReference>
<accession>A0A4P9Y4U5</accession>
<dbReference type="EMBL" id="KZ987961">
    <property type="protein sequence ID" value="RKP13702.1"/>
    <property type="molecule type" value="Genomic_DNA"/>
</dbReference>
<feature type="transmembrane region" description="Helical" evidence="5">
    <location>
        <begin position="397"/>
        <end position="412"/>
    </location>
</feature>
<comment type="subcellular location">
    <subcellularLocation>
        <location evidence="1">Membrane</location>
        <topology evidence="1">Multi-pass membrane protein</topology>
    </subcellularLocation>
</comment>
<sequence>MLSLTRVKQYWKEDLVAGLSISGLVIPQSMAYALLAGLPPVYGLYTSLVPVILYSLFCSSQYTITGTFALTSLLLGKAVQSHIGEETMISSLMATASSNVSQEYINLAMQISFLAGMIQIGLGLIGVTRFTDTLLPHPLLSGFACASALHIGSSQMGNLLGLDIPHFKGYLALPRQWMHIATHIQETHLATAALGIGSILLICAIRLLNKYVQRYYDVVDGGQMASVLPIESTALLRERRVRTFRFPKIPDILVTIGSVTLLVHLFHLEDLGIIITGHIPGGLPSFSAGWIFTMDFKDLFPSALVLAIVGYVITISIGKLLASRVEETIVETRELYSLGFSSVVGAFFQSYLNTGSLTRSLIISSAGAKTPAASLWSAAVVGLVLVCLTPLFYHTPLVVLAAVILVACTGLLKEAKEVRRYWERSKVKLCLWILTFLTVVLVNVEIGLLSGMVMALVMTVYDYFFS</sequence>
<feature type="domain" description="SLC26A/SulP transporter" evidence="6">
    <location>
        <begin position="12"/>
        <end position="435"/>
    </location>
</feature>
<evidence type="ECO:0000313" key="7">
    <source>
        <dbReference type="EMBL" id="RKP13702.1"/>
    </source>
</evidence>
<dbReference type="PANTHER" id="PTHR11814">
    <property type="entry name" value="SULFATE TRANSPORTER"/>
    <property type="match status" value="1"/>
</dbReference>
<dbReference type="OrthoDB" id="288203at2759"/>
<keyword evidence="3 5" id="KW-1133">Transmembrane helix</keyword>
<feature type="transmembrane region" description="Helical" evidence="5">
    <location>
        <begin position="335"/>
        <end position="352"/>
    </location>
</feature>
<evidence type="ECO:0000259" key="6">
    <source>
        <dbReference type="Pfam" id="PF00916"/>
    </source>
</evidence>
<feature type="transmembrane region" description="Helical" evidence="5">
    <location>
        <begin position="249"/>
        <end position="267"/>
    </location>
</feature>
<dbReference type="Proteomes" id="UP000267251">
    <property type="component" value="Unassembled WGS sequence"/>
</dbReference>
<evidence type="ECO:0000256" key="4">
    <source>
        <dbReference type="ARBA" id="ARBA00023136"/>
    </source>
</evidence>
<keyword evidence="2 5" id="KW-0812">Transmembrane</keyword>
<gene>
    <name evidence="7" type="ORF">BJ684DRAFT_15924</name>
</gene>
<evidence type="ECO:0000313" key="8">
    <source>
        <dbReference type="Proteomes" id="UP000267251"/>
    </source>
</evidence>
<dbReference type="GO" id="GO:0016020">
    <property type="term" value="C:membrane"/>
    <property type="evidence" value="ECO:0007669"/>
    <property type="project" value="UniProtKB-SubCell"/>
</dbReference>
<reference evidence="8" key="1">
    <citation type="journal article" date="2018" name="Nat. Microbiol.">
        <title>Leveraging single-cell genomics to expand the fungal tree of life.</title>
        <authorList>
            <person name="Ahrendt S.R."/>
            <person name="Quandt C.A."/>
            <person name="Ciobanu D."/>
            <person name="Clum A."/>
            <person name="Salamov A."/>
            <person name="Andreopoulos B."/>
            <person name="Cheng J.F."/>
            <person name="Woyke T."/>
            <person name="Pelin A."/>
            <person name="Henrissat B."/>
            <person name="Reynolds N.K."/>
            <person name="Benny G.L."/>
            <person name="Smith M.E."/>
            <person name="James T.Y."/>
            <person name="Grigoriev I.V."/>
        </authorList>
    </citation>
    <scope>NUCLEOTIDE SEQUENCE [LARGE SCALE GENOMIC DNA]</scope>
</reference>
<evidence type="ECO:0000256" key="1">
    <source>
        <dbReference type="ARBA" id="ARBA00004141"/>
    </source>
</evidence>
<dbReference type="AlphaFoldDB" id="A0A4P9Y4U5"/>
<evidence type="ECO:0000256" key="5">
    <source>
        <dbReference type="SAM" id="Phobius"/>
    </source>
</evidence>
<feature type="transmembrane region" description="Helical" evidence="5">
    <location>
        <begin position="188"/>
        <end position="208"/>
    </location>
</feature>
<dbReference type="GO" id="GO:0055085">
    <property type="term" value="P:transmembrane transport"/>
    <property type="evidence" value="ECO:0007669"/>
    <property type="project" value="InterPro"/>
</dbReference>
<feature type="transmembrane region" description="Helical" evidence="5">
    <location>
        <begin position="134"/>
        <end position="152"/>
    </location>
</feature>
<keyword evidence="4 5" id="KW-0472">Membrane</keyword>
<dbReference type="InterPro" id="IPR001902">
    <property type="entry name" value="SLC26A/SulP_fam"/>
</dbReference>
<name>A0A4P9Y4U5_9FUNG</name>
<dbReference type="Pfam" id="PF00916">
    <property type="entry name" value="Sulfate_transp"/>
    <property type="match status" value="1"/>
</dbReference>
<protein>
    <submittedName>
        <fullName evidence="7">Sulfate transporter family-domain-containing protein</fullName>
    </submittedName>
</protein>
<feature type="transmembrane region" description="Helical" evidence="5">
    <location>
        <begin position="107"/>
        <end position="127"/>
    </location>
</feature>
<feature type="transmembrane region" description="Helical" evidence="5">
    <location>
        <begin position="15"/>
        <end position="35"/>
    </location>
</feature>
<feature type="transmembrane region" description="Helical" evidence="5">
    <location>
        <begin position="304"/>
        <end position="323"/>
    </location>
</feature>